<dbReference type="Proteomes" id="UP000238312">
    <property type="component" value="Unassembled WGS sequence"/>
</dbReference>
<proteinExistence type="predicted"/>
<evidence type="ECO:0000256" key="1">
    <source>
        <dbReference type="SAM" id="MobiDB-lite"/>
    </source>
</evidence>
<comment type="caution">
    <text evidence="2">The sequence shown here is derived from an EMBL/GenBank/DDBJ whole genome shotgun (WGS) entry which is preliminary data.</text>
</comment>
<dbReference type="EMBL" id="PVNG01000004">
    <property type="protein sequence ID" value="PRX67504.1"/>
    <property type="molecule type" value="Genomic_DNA"/>
</dbReference>
<organism evidence="2 3">
    <name type="scientific">Nonomuraea fuscirosea</name>
    <dbReference type="NCBI Taxonomy" id="1291556"/>
    <lineage>
        <taxon>Bacteria</taxon>
        <taxon>Bacillati</taxon>
        <taxon>Actinomycetota</taxon>
        <taxon>Actinomycetes</taxon>
        <taxon>Streptosporangiales</taxon>
        <taxon>Streptosporangiaceae</taxon>
        <taxon>Nonomuraea</taxon>
    </lineage>
</organism>
<name>A0A2T0N564_9ACTN</name>
<sequence length="38" mass="3970">MPKKKTRFRESATSAGPATTQGTSIPGNTRLGALIPRA</sequence>
<accession>A0A2T0N564</accession>
<evidence type="ECO:0000313" key="3">
    <source>
        <dbReference type="Proteomes" id="UP000238312"/>
    </source>
</evidence>
<feature type="compositionally biased region" description="Polar residues" evidence="1">
    <location>
        <begin position="11"/>
        <end position="27"/>
    </location>
</feature>
<dbReference type="AlphaFoldDB" id="A0A2T0N564"/>
<keyword evidence="3" id="KW-1185">Reference proteome</keyword>
<gene>
    <name evidence="2" type="ORF">B0I32_104260</name>
</gene>
<evidence type="ECO:0000313" key="2">
    <source>
        <dbReference type="EMBL" id="PRX67504.1"/>
    </source>
</evidence>
<protein>
    <submittedName>
        <fullName evidence="2">Uncharacterized protein</fullName>
    </submittedName>
</protein>
<reference evidence="2 3" key="1">
    <citation type="submission" date="2018-03" db="EMBL/GenBank/DDBJ databases">
        <title>Genomic Encyclopedia of Type Strains, Phase III (KMG-III): the genomes of soil and plant-associated and newly described type strains.</title>
        <authorList>
            <person name="Whitman W."/>
        </authorList>
    </citation>
    <scope>NUCLEOTIDE SEQUENCE [LARGE SCALE GENOMIC DNA]</scope>
    <source>
        <strain evidence="2 3">CGMCC 4.7104</strain>
    </source>
</reference>
<feature type="region of interest" description="Disordered" evidence="1">
    <location>
        <begin position="1"/>
        <end position="38"/>
    </location>
</feature>